<dbReference type="EMBL" id="BKCJ010000711">
    <property type="protein sequence ID" value="GEU35618.1"/>
    <property type="molecule type" value="Genomic_DNA"/>
</dbReference>
<sequence>MTKITDLEASFEQYKAEQEAIHTKTKEHSSRLEEKMDKNKAEAHQQFAEIMRVLQTLQPATATVTNTIVTPSYYSATTIPPSYPTQPLPVYATTMPPPYNITPPPYHTLPATIPSFEEKSGESYTSSKVVKDSRSISDDVTKVADSLREQGEDDWQPPYEPDSQDIQDTLDCCNLKTHMDVTQEVLGKSLCDYGELIRYVKSYQEKEKLEHSMILINEQKLINLPLSVIIPIFNTAERKMNFSG</sequence>
<proteinExistence type="predicted"/>
<feature type="region of interest" description="Disordered" evidence="1">
    <location>
        <begin position="143"/>
        <end position="162"/>
    </location>
</feature>
<comment type="caution">
    <text evidence="2">The sequence shown here is derived from an EMBL/GenBank/DDBJ whole genome shotgun (WGS) entry which is preliminary data.</text>
</comment>
<dbReference type="AlphaFoldDB" id="A0A6L2JF25"/>
<gene>
    <name evidence="2" type="ORF">Tci_007596</name>
</gene>
<protein>
    <submittedName>
        <fullName evidence="2">Ankyrin repeat-containing protein</fullName>
    </submittedName>
</protein>
<evidence type="ECO:0000313" key="2">
    <source>
        <dbReference type="EMBL" id="GEU35618.1"/>
    </source>
</evidence>
<organism evidence="2">
    <name type="scientific">Tanacetum cinerariifolium</name>
    <name type="common">Dalmatian daisy</name>
    <name type="synonym">Chrysanthemum cinerariifolium</name>
    <dbReference type="NCBI Taxonomy" id="118510"/>
    <lineage>
        <taxon>Eukaryota</taxon>
        <taxon>Viridiplantae</taxon>
        <taxon>Streptophyta</taxon>
        <taxon>Embryophyta</taxon>
        <taxon>Tracheophyta</taxon>
        <taxon>Spermatophyta</taxon>
        <taxon>Magnoliopsida</taxon>
        <taxon>eudicotyledons</taxon>
        <taxon>Gunneridae</taxon>
        <taxon>Pentapetalae</taxon>
        <taxon>asterids</taxon>
        <taxon>campanulids</taxon>
        <taxon>Asterales</taxon>
        <taxon>Asteraceae</taxon>
        <taxon>Asteroideae</taxon>
        <taxon>Anthemideae</taxon>
        <taxon>Anthemidinae</taxon>
        <taxon>Tanacetum</taxon>
    </lineage>
</organism>
<reference evidence="2" key="1">
    <citation type="journal article" date="2019" name="Sci. Rep.">
        <title>Draft genome of Tanacetum cinerariifolium, the natural source of mosquito coil.</title>
        <authorList>
            <person name="Yamashiro T."/>
            <person name="Shiraishi A."/>
            <person name="Satake H."/>
            <person name="Nakayama K."/>
        </authorList>
    </citation>
    <scope>NUCLEOTIDE SEQUENCE</scope>
</reference>
<accession>A0A6L2JF25</accession>
<evidence type="ECO:0000256" key="1">
    <source>
        <dbReference type="SAM" id="MobiDB-lite"/>
    </source>
</evidence>
<name>A0A6L2JF25_TANCI</name>